<feature type="compositionally biased region" description="Pro residues" evidence="1">
    <location>
        <begin position="75"/>
        <end position="86"/>
    </location>
</feature>
<sequence>MDAPQLPGAEPAAPASGGQPPGQASAFRRALDAQVEATDQSTALVPAGPHDLTRPIDVSALRAALTAAPLTVSPCAPPQPAPPPFPAKAAQAIQPAQPGPPPPASGPVIVTPSVSAPELRGTTTIETRPATDLAAGAAADVSPASGSGSGSGSGTTDHESSPRHSGGGRKPSRLPTTILVSVLLAAIAGTALVLIDVGRSGGPLAPDAMPTRPITQSQAGQPAHPAAPSH</sequence>
<feature type="region of interest" description="Disordered" evidence="1">
    <location>
        <begin position="74"/>
        <end position="173"/>
    </location>
</feature>
<feature type="compositionally biased region" description="Low complexity" evidence="1">
    <location>
        <begin position="134"/>
        <end position="146"/>
    </location>
</feature>
<protein>
    <submittedName>
        <fullName evidence="2">Uncharacterized protein</fullName>
    </submittedName>
</protein>
<dbReference type="AlphaFoldDB" id="A0A8J8BG44"/>
<proteinExistence type="predicted"/>
<feature type="region of interest" description="Disordered" evidence="1">
    <location>
        <begin position="1"/>
        <end position="53"/>
    </location>
</feature>
<comment type="caution">
    <text evidence="2">The sequence shown here is derived from an EMBL/GenBank/DDBJ whole genome shotgun (WGS) entry which is preliminary data.</text>
</comment>
<dbReference type="Proteomes" id="UP000677913">
    <property type="component" value="Unassembled WGS sequence"/>
</dbReference>
<feature type="compositionally biased region" description="Low complexity" evidence="1">
    <location>
        <begin position="7"/>
        <end position="26"/>
    </location>
</feature>
<evidence type="ECO:0000256" key="1">
    <source>
        <dbReference type="SAM" id="MobiDB-lite"/>
    </source>
</evidence>
<reference evidence="2" key="1">
    <citation type="submission" date="2021-04" db="EMBL/GenBank/DDBJ databases">
        <title>Genome based classification of Actinospica acidithermotolerans sp. nov., an actinobacterium isolated from an Indonesian hot spring.</title>
        <authorList>
            <person name="Kusuma A.B."/>
            <person name="Putra K.E."/>
            <person name="Nafisah S."/>
            <person name="Loh J."/>
            <person name="Nouioui I."/>
            <person name="Goodfellow M."/>
        </authorList>
    </citation>
    <scope>NUCLEOTIDE SEQUENCE</scope>
    <source>
        <strain evidence="2">DSM 45618</strain>
    </source>
</reference>
<accession>A0A8J8BG44</accession>
<dbReference type="EMBL" id="JAGSXH010000192">
    <property type="protein sequence ID" value="MBS2966771.1"/>
    <property type="molecule type" value="Genomic_DNA"/>
</dbReference>
<feature type="non-terminal residue" evidence="2">
    <location>
        <position position="230"/>
    </location>
</feature>
<evidence type="ECO:0000313" key="2">
    <source>
        <dbReference type="EMBL" id="MBS2966771.1"/>
    </source>
</evidence>
<name>A0A8J8BG44_9ACTN</name>
<keyword evidence="3" id="KW-1185">Reference proteome</keyword>
<organism evidence="2 3">
    <name type="scientific">Actinocrinis puniceicyclus</name>
    <dbReference type="NCBI Taxonomy" id="977794"/>
    <lineage>
        <taxon>Bacteria</taxon>
        <taxon>Bacillati</taxon>
        <taxon>Actinomycetota</taxon>
        <taxon>Actinomycetes</taxon>
        <taxon>Catenulisporales</taxon>
        <taxon>Actinospicaceae</taxon>
        <taxon>Actinocrinis</taxon>
    </lineage>
</organism>
<gene>
    <name evidence="2" type="ORF">KGA66_27290</name>
</gene>
<evidence type="ECO:0000313" key="3">
    <source>
        <dbReference type="Proteomes" id="UP000677913"/>
    </source>
</evidence>
<feature type="compositionally biased region" description="Low complexity" evidence="1">
    <location>
        <begin position="87"/>
        <end position="96"/>
    </location>
</feature>
<feature type="region of interest" description="Disordered" evidence="1">
    <location>
        <begin position="205"/>
        <end position="230"/>
    </location>
</feature>